<dbReference type="KEGG" id="rhl:LPU83_2930"/>
<accession>W6RWC9</accession>
<evidence type="ECO:0000313" key="3">
    <source>
        <dbReference type="Proteomes" id="UP000019443"/>
    </source>
</evidence>
<name>W6RWC9_9HYPH</name>
<keyword evidence="1" id="KW-0472">Membrane</keyword>
<dbReference type="RefSeq" id="WP_024313875.1">
    <property type="nucleotide sequence ID" value="NZ_ATTO01000007.1"/>
</dbReference>
<feature type="transmembrane region" description="Helical" evidence="1">
    <location>
        <begin position="79"/>
        <end position="106"/>
    </location>
</feature>
<dbReference type="eggNOG" id="ENOG5032NKE">
    <property type="taxonomic scope" value="Bacteria"/>
</dbReference>
<keyword evidence="1" id="KW-1133">Transmembrane helix</keyword>
<evidence type="ECO:0000256" key="1">
    <source>
        <dbReference type="SAM" id="Phobius"/>
    </source>
</evidence>
<keyword evidence="1" id="KW-0812">Transmembrane</keyword>
<gene>
    <name evidence="2" type="ORF">LPU83_2930</name>
</gene>
<evidence type="ECO:0000313" key="2">
    <source>
        <dbReference type="EMBL" id="CDM58581.1"/>
    </source>
</evidence>
<protein>
    <submittedName>
        <fullName evidence="2">Uncharacterized protein</fullName>
    </submittedName>
</protein>
<dbReference type="Proteomes" id="UP000019443">
    <property type="component" value="Chromosome"/>
</dbReference>
<dbReference type="AlphaFoldDB" id="W6RWC9"/>
<dbReference type="EMBL" id="HG916852">
    <property type="protein sequence ID" value="CDM58581.1"/>
    <property type="molecule type" value="Genomic_DNA"/>
</dbReference>
<dbReference type="PATRIC" id="fig|348824.6.peg.3158"/>
<organism evidence="2 3">
    <name type="scientific">Rhizobium favelukesii</name>
    <dbReference type="NCBI Taxonomy" id="348824"/>
    <lineage>
        <taxon>Bacteria</taxon>
        <taxon>Pseudomonadati</taxon>
        <taxon>Pseudomonadota</taxon>
        <taxon>Alphaproteobacteria</taxon>
        <taxon>Hyphomicrobiales</taxon>
        <taxon>Rhizobiaceae</taxon>
        <taxon>Rhizobium/Agrobacterium group</taxon>
        <taxon>Rhizobium</taxon>
    </lineage>
</organism>
<proteinExistence type="predicted"/>
<sequence length="127" mass="14139">MQGEAATWHYFVAAGLFALLGAIGHLCRAVFNVLPDRVTDRPLMDLPLSSGYNLPDLLFGTEYDDSGYYRLDSLKNFRISCMLSVVGGLLAMLFSPGVSIAMAWLIERGLSWVWNLLLFRLHTIGLL</sequence>
<dbReference type="HOGENOM" id="CLU_1968801_0_0_5"/>
<keyword evidence="3" id="KW-1185">Reference proteome</keyword>
<feature type="transmembrane region" description="Helical" evidence="1">
    <location>
        <begin position="6"/>
        <end position="31"/>
    </location>
</feature>
<reference evidence="2" key="1">
    <citation type="submission" date="2013-11" db="EMBL/GenBank/DDBJ databases">
        <title>Draft genome sequence of the broad-host-range Rhizobium sp. LPU83 strain, a member of the low-genetic diversity Oregon-like Rhizobium sp. group.</title>
        <authorList>
            <person name="Wibberg D."/>
            <person name="Puehler A."/>
            <person name="Schlueter A."/>
        </authorList>
    </citation>
    <scope>NUCLEOTIDE SEQUENCE [LARGE SCALE GENOMIC DNA]</scope>
    <source>
        <strain evidence="2">LPU83</strain>
    </source>
</reference>